<feature type="compositionally biased region" description="Basic and acidic residues" evidence="7">
    <location>
        <begin position="369"/>
        <end position="388"/>
    </location>
</feature>
<evidence type="ECO:0000256" key="1">
    <source>
        <dbReference type="ARBA" id="ARBA00022553"/>
    </source>
</evidence>
<evidence type="ECO:0000313" key="10">
    <source>
        <dbReference type="Proteomes" id="UP001608902"/>
    </source>
</evidence>
<evidence type="ECO:0000256" key="2">
    <source>
        <dbReference type="ARBA" id="ARBA00022723"/>
    </source>
</evidence>
<dbReference type="Proteomes" id="UP001608902">
    <property type="component" value="Unassembled WGS sequence"/>
</dbReference>
<dbReference type="InterPro" id="IPR002219">
    <property type="entry name" value="PKC_DAG/PE"/>
</dbReference>
<keyword evidence="6" id="KW-0175">Coiled coil</keyword>
<dbReference type="GO" id="GO:0046872">
    <property type="term" value="F:metal ion binding"/>
    <property type="evidence" value="ECO:0007669"/>
    <property type="project" value="UniProtKB-KW"/>
</dbReference>
<dbReference type="SUPFAM" id="SSF57889">
    <property type="entry name" value="Cysteine-rich domain"/>
    <property type="match status" value="1"/>
</dbReference>
<dbReference type="GO" id="GO:0004674">
    <property type="term" value="F:protein serine/threonine kinase activity"/>
    <property type="evidence" value="ECO:0007669"/>
    <property type="project" value="UniProtKB-EC"/>
</dbReference>
<gene>
    <name evidence="9" type="ORF">AB6A40_002936</name>
</gene>
<dbReference type="InterPro" id="IPR046349">
    <property type="entry name" value="C1-like_sf"/>
</dbReference>
<sequence length="1012" mass="116468">MCEGEVLRLEGVIKDQANLIEDLKAQLRTVSSLSESQLLSASNRVSDRQSQIYQSLISQLREEVSGNKKLLAAARGLLELEKATCKNQEKELEKRRRQLEESIENSKALEKELKKVRTECSEKNWEARERILAMKMNAARMEDEKKIAALEARIELKLRQEASLLDELTSLRTLHEKCEREKLVRDEECKKHQTEVERLKSELEKQKSFQNSNASRRVVRTESMEDKLISQVNSLSRQLENLKGSSLSEVGYKSLHEKVDSLVSVETYLKERLEASQQAEEKLKLELDNMAKNLATKDSDIATLNKRIEEQEEQFRLTNEYLVQENVKIKHQKAEIRCELLELKRRYSRLENVYENNRHSSSVVELEVKSAEEMEDPRKSSCEKELRTKKSTNSKQEDQKWCLEMSEVRNVSIVREVETHSSEIKLAEVPPILGYNIHVKTLVDASTECSDVQNEEAEKAMKLLAEEVVVKDTVIEKLQKEIVTLQDETFKLKKLATYLDDQCEKLMTAKKRAEVGRTKLSEELAKRSSDLSVLRLEVENYRQKEEQSAVNMKVNERLEQQNKYLQDELTEMNTQHRLEITRLAKEMSETKKKDATENECFAIEIRRLKTEKRQMEATLQSLERQLEQGVTQKNLQTEEVKSLRENCTRLNEENAKLRNGLQTAIEKVEKFKEDFEKGNEERLQLKEEIQKMQEAQRDAEAKIDQLTETLNTKERLVVYLKNQQKVCQNEKAFKKASSFSTLISEGSEVSVISDVSVVDIEEQENRPKTSSTSLKKALEQPVPLGESSQNNIHSVPLLRDPNVNIDKSSNHDSNFPVSSNSDEIGSAGPICAEYQRSGTMKHDIPHRWKSFLALKQVKCVVCMEGIPRVRHAMKCSECGIIAHRCCYVTVVNTCGLPSQCADYFLNTYPGSTKPRTMSGWVKIWRSNHSLGGKWKNAFASINSCRLCFYNNDGLSAPSINCAPPFYEVNLERDKWRIQWQAVPDVGIKQDLSKDSYSLLIEIRLPTLVVFRG</sequence>
<evidence type="ECO:0000256" key="6">
    <source>
        <dbReference type="SAM" id="Coils"/>
    </source>
</evidence>
<evidence type="ECO:0000256" key="5">
    <source>
        <dbReference type="ARBA" id="ARBA00048679"/>
    </source>
</evidence>
<keyword evidence="2" id="KW-0479">Metal-binding</keyword>
<dbReference type="SMART" id="SM00109">
    <property type="entry name" value="C1"/>
    <property type="match status" value="1"/>
</dbReference>
<evidence type="ECO:0000256" key="3">
    <source>
        <dbReference type="ARBA" id="ARBA00022833"/>
    </source>
</evidence>
<dbReference type="CDD" id="cd20814">
    <property type="entry name" value="CRIK"/>
    <property type="match status" value="1"/>
</dbReference>
<feature type="region of interest" description="Disordered" evidence="7">
    <location>
        <begin position="762"/>
        <end position="793"/>
    </location>
</feature>
<dbReference type="EMBL" id="JBGFUD010001393">
    <property type="protein sequence ID" value="MFH4976227.1"/>
    <property type="molecule type" value="Genomic_DNA"/>
</dbReference>
<dbReference type="PANTHER" id="PTHR22988">
    <property type="entry name" value="MYOTONIC DYSTROPHY S/T KINASE-RELATED"/>
    <property type="match status" value="1"/>
</dbReference>
<comment type="catalytic activity">
    <reaction evidence="4">
        <text>L-threonyl-[protein] + ATP = O-phospho-L-threonyl-[protein] + ADP + H(+)</text>
        <dbReference type="Rhea" id="RHEA:46608"/>
        <dbReference type="Rhea" id="RHEA-COMP:11060"/>
        <dbReference type="Rhea" id="RHEA-COMP:11605"/>
        <dbReference type="ChEBI" id="CHEBI:15378"/>
        <dbReference type="ChEBI" id="CHEBI:30013"/>
        <dbReference type="ChEBI" id="CHEBI:30616"/>
        <dbReference type="ChEBI" id="CHEBI:61977"/>
        <dbReference type="ChEBI" id="CHEBI:456216"/>
        <dbReference type="EC" id="2.7.11.1"/>
    </reaction>
</comment>
<evidence type="ECO:0000256" key="4">
    <source>
        <dbReference type="ARBA" id="ARBA00047899"/>
    </source>
</evidence>
<organism evidence="9 10">
    <name type="scientific">Gnathostoma spinigerum</name>
    <dbReference type="NCBI Taxonomy" id="75299"/>
    <lineage>
        <taxon>Eukaryota</taxon>
        <taxon>Metazoa</taxon>
        <taxon>Ecdysozoa</taxon>
        <taxon>Nematoda</taxon>
        <taxon>Chromadorea</taxon>
        <taxon>Rhabditida</taxon>
        <taxon>Spirurina</taxon>
        <taxon>Gnathostomatomorpha</taxon>
        <taxon>Gnathostomatoidea</taxon>
        <taxon>Gnathostomatidae</taxon>
        <taxon>Gnathostoma</taxon>
    </lineage>
</organism>
<name>A0ABD6EAB0_9BILA</name>
<evidence type="ECO:0000256" key="7">
    <source>
        <dbReference type="SAM" id="MobiDB-lite"/>
    </source>
</evidence>
<dbReference type="PROSITE" id="PS00479">
    <property type="entry name" value="ZF_DAG_PE_1"/>
    <property type="match status" value="1"/>
</dbReference>
<evidence type="ECO:0000259" key="8">
    <source>
        <dbReference type="PROSITE" id="PS50081"/>
    </source>
</evidence>
<dbReference type="InterPro" id="IPR050839">
    <property type="entry name" value="Rho-assoc_Ser/Thr_Kinase"/>
</dbReference>
<keyword evidence="3" id="KW-0862">Zinc</keyword>
<comment type="catalytic activity">
    <reaction evidence="5">
        <text>L-seryl-[protein] + ATP = O-phospho-L-seryl-[protein] + ADP + H(+)</text>
        <dbReference type="Rhea" id="RHEA:17989"/>
        <dbReference type="Rhea" id="RHEA-COMP:9863"/>
        <dbReference type="Rhea" id="RHEA-COMP:11604"/>
        <dbReference type="ChEBI" id="CHEBI:15378"/>
        <dbReference type="ChEBI" id="CHEBI:29999"/>
        <dbReference type="ChEBI" id="CHEBI:30616"/>
        <dbReference type="ChEBI" id="CHEBI:83421"/>
        <dbReference type="ChEBI" id="CHEBI:456216"/>
        <dbReference type="EC" id="2.7.11.1"/>
    </reaction>
</comment>
<feature type="coiled-coil region" evidence="6">
    <location>
        <begin position="273"/>
        <end position="353"/>
    </location>
</feature>
<feature type="domain" description="Phorbol-ester/DAG-type" evidence="8">
    <location>
        <begin position="845"/>
        <end position="894"/>
    </location>
</feature>
<reference evidence="9 10" key="1">
    <citation type="submission" date="2024-08" db="EMBL/GenBank/DDBJ databases">
        <title>Gnathostoma spinigerum genome.</title>
        <authorList>
            <person name="Gonzalez-Bertolin B."/>
            <person name="Monzon S."/>
            <person name="Zaballos A."/>
            <person name="Jimenez P."/>
            <person name="Dekumyoy P."/>
            <person name="Varona S."/>
            <person name="Cuesta I."/>
            <person name="Sumanam S."/>
            <person name="Adisakwattana P."/>
            <person name="Gasser R.B."/>
            <person name="Hernandez-Gonzalez A."/>
            <person name="Young N.D."/>
            <person name="Perteguer M.J."/>
        </authorList>
    </citation>
    <scope>NUCLEOTIDE SEQUENCE [LARGE SCALE GENOMIC DNA]</scope>
    <source>
        <strain evidence="9">AL3</strain>
        <tissue evidence="9">Liver</tissue>
    </source>
</reference>
<accession>A0ABD6EAB0</accession>
<dbReference type="Pfam" id="PF00130">
    <property type="entry name" value="C1_1"/>
    <property type="match status" value="1"/>
</dbReference>
<protein>
    <recommendedName>
        <fullName evidence="8">Phorbol-ester/DAG-type domain-containing protein</fullName>
    </recommendedName>
</protein>
<keyword evidence="10" id="KW-1185">Reference proteome</keyword>
<comment type="caution">
    <text evidence="9">The sequence shown here is derived from an EMBL/GenBank/DDBJ whole genome shotgun (WGS) entry which is preliminary data.</text>
</comment>
<evidence type="ECO:0000313" key="9">
    <source>
        <dbReference type="EMBL" id="MFH4976227.1"/>
    </source>
</evidence>
<proteinExistence type="predicted"/>
<keyword evidence="1" id="KW-0597">Phosphoprotein</keyword>
<feature type="coiled-coil region" evidence="6">
    <location>
        <begin position="78"/>
        <end position="245"/>
    </location>
</feature>
<dbReference type="PROSITE" id="PS50081">
    <property type="entry name" value="ZF_DAG_PE_2"/>
    <property type="match status" value="1"/>
</dbReference>
<dbReference type="PANTHER" id="PTHR22988:SF71">
    <property type="entry name" value="CITRON RHO-INTERACTING KINASE"/>
    <property type="match status" value="1"/>
</dbReference>
<feature type="coiled-coil region" evidence="6">
    <location>
        <begin position="555"/>
        <end position="723"/>
    </location>
</feature>
<feature type="region of interest" description="Disordered" evidence="7">
    <location>
        <begin position="369"/>
        <end position="391"/>
    </location>
</feature>
<dbReference type="AlphaFoldDB" id="A0ABD6EAB0"/>